<dbReference type="InterPro" id="IPR029021">
    <property type="entry name" value="Prot-tyrosine_phosphatase-like"/>
</dbReference>
<dbReference type="AlphaFoldDB" id="A0A1Y2AUG6"/>
<evidence type="ECO:0000256" key="4">
    <source>
        <dbReference type="ARBA" id="ARBA00022912"/>
    </source>
</evidence>
<evidence type="ECO:0000259" key="7">
    <source>
        <dbReference type="PROSITE" id="PS50056"/>
    </source>
</evidence>
<dbReference type="PANTHER" id="PTHR10159">
    <property type="entry name" value="DUAL SPECIFICITY PROTEIN PHOSPHATASE"/>
    <property type="match status" value="1"/>
</dbReference>
<protein>
    <recommendedName>
        <fullName evidence="2">protein-tyrosine-phosphatase</fullName>
        <ecNumber evidence="2">3.1.3.48</ecNumber>
    </recommendedName>
</protein>
<evidence type="ECO:0000313" key="8">
    <source>
        <dbReference type="EMBL" id="ORY26211.1"/>
    </source>
</evidence>
<dbReference type="Proteomes" id="UP000193920">
    <property type="component" value="Unassembled WGS sequence"/>
</dbReference>
<dbReference type="EC" id="3.1.3.48" evidence="2"/>
<proteinExistence type="inferred from homology"/>
<dbReference type="OrthoDB" id="273181at2759"/>
<dbReference type="EMBL" id="MCOG01000204">
    <property type="protein sequence ID" value="ORY26211.1"/>
    <property type="molecule type" value="Genomic_DNA"/>
</dbReference>
<dbReference type="GO" id="GO:0017017">
    <property type="term" value="F:MAP kinase tyrosine/serine/threonine phosphatase activity"/>
    <property type="evidence" value="ECO:0007669"/>
    <property type="project" value="TreeGrafter"/>
</dbReference>
<dbReference type="InterPro" id="IPR000340">
    <property type="entry name" value="Dual-sp_phosphatase_cat-dom"/>
</dbReference>
<dbReference type="CDD" id="cd14498">
    <property type="entry name" value="DSP"/>
    <property type="match status" value="1"/>
</dbReference>
<comment type="caution">
    <text evidence="8">The sequence shown here is derived from an EMBL/GenBank/DDBJ whole genome shotgun (WGS) entry which is preliminary data.</text>
</comment>
<dbReference type="InterPro" id="IPR000387">
    <property type="entry name" value="Tyr_Pase_dom"/>
</dbReference>
<sequence>MEDKMEEVASTTPIEKEANNLKESISSNIEEEFTYNTFQNQCLQFDTEKLMNVNPSFFYSDEIFNSNNYEITSKELFEKLIKNRTAFMNILLIDLSVYSNFSICGAQVFPNLKQTCMKLKDVTDFVEIKKEFYNACFLVFEDQWDRKDNSTIIVFDDDGKSLFTKAFIEICIERQWGCESFILKDGILSFMKDYPMLCVSEDLNEDDEYDDDDNDDYYYNEGLYSSIQNNNTLNEQYTNTIEMADIKDNTFNIGTIKNNQDINTIFNPDNIDYTQISNIEVNDIDMTNPSTIQNNDISMENNIPDNNDISITIENETINNTENIFNRKDNYNEHISYEYEQTDKKRKIDNSENNKNSMDYQTLDDEINQNKENIDIKDPNINNDNINNMIMDCTCYSSNNEHLEEEKEIKIGKEKEIKTEIETKTEREIETETKVTDSMACYDPRQMASVNVDTTNNKLLKNNQTEEITKLRKFQRYLIHNVWYAMDNSNDVPLMVCPPFLYLGSLYTSQERHLINYNIKHIIRLGTDFNITYSDPSRFNFYNFDIFDLPKEPIKELFQKANEIIEQARLKHENVLVHCHAGVSRSSTIILAYLMRYKGMSLYDAWCSTFKIRPIIRPNDGFAIALQEYEKILFDLDEPTMPVVGMSNSYLFSIEYFDFVSRLEEMHKIDPSVPVFRPEKTYEDLLKEVEEEEKKEKLEKEITNNNNNGNSKESLNTNGLKEDDNKIINANLTKDEIIAESKKSKNNTKNDIKKKDELMKTEMEKSDIDDKENDKNNIKKSYISNDKDCNNLELDNTNNLKTREE</sequence>
<feature type="region of interest" description="Disordered" evidence="5">
    <location>
        <begin position="745"/>
        <end position="805"/>
    </location>
</feature>
<feature type="region of interest" description="Disordered" evidence="5">
    <location>
        <begin position="693"/>
        <end position="720"/>
    </location>
</feature>
<evidence type="ECO:0000256" key="3">
    <source>
        <dbReference type="ARBA" id="ARBA00022801"/>
    </source>
</evidence>
<evidence type="ECO:0000256" key="2">
    <source>
        <dbReference type="ARBA" id="ARBA00013064"/>
    </source>
</evidence>
<dbReference type="GO" id="GO:0043409">
    <property type="term" value="P:negative regulation of MAPK cascade"/>
    <property type="evidence" value="ECO:0007669"/>
    <property type="project" value="TreeGrafter"/>
</dbReference>
<gene>
    <name evidence="8" type="ORF">LY90DRAFT_706137</name>
</gene>
<dbReference type="GO" id="GO:0005737">
    <property type="term" value="C:cytoplasm"/>
    <property type="evidence" value="ECO:0007669"/>
    <property type="project" value="TreeGrafter"/>
</dbReference>
<dbReference type="Gene3D" id="3.90.190.10">
    <property type="entry name" value="Protein tyrosine phosphatase superfamily"/>
    <property type="match status" value="1"/>
</dbReference>
<dbReference type="InterPro" id="IPR020422">
    <property type="entry name" value="TYR_PHOSPHATASE_DUAL_dom"/>
</dbReference>
<dbReference type="GO" id="GO:0033550">
    <property type="term" value="F:MAP kinase tyrosine phosphatase activity"/>
    <property type="evidence" value="ECO:0007669"/>
    <property type="project" value="TreeGrafter"/>
</dbReference>
<feature type="domain" description="Tyrosine-protein phosphatase" evidence="6">
    <location>
        <begin position="492"/>
        <end position="635"/>
    </location>
</feature>
<dbReference type="GO" id="GO:0008330">
    <property type="term" value="F:protein tyrosine/threonine phosphatase activity"/>
    <property type="evidence" value="ECO:0007669"/>
    <property type="project" value="TreeGrafter"/>
</dbReference>
<feature type="domain" description="Tyrosine specific protein phosphatases" evidence="7">
    <location>
        <begin position="555"/>
        <end position="614"/>
    </location>
</feature>
<name>A0A1Y2AUG6_9FUNG</name>
<dbReference type="PROSITE" id="PS00383">
    <property type="entry name" value="TYR_PHOSPHATASE_1"/>
    <property type="match status" value="1"/>
</dbReference>
<dbReference type="SMART" id="SM00195">
    <property type="entry name" value="DSPc"/>
    <property type="match status" value="1"/>
</dbReference>
<comment type="similarity">
    <text evidence="1">Belongs to the protein-tyrosine phosphatase family. Non-receptor class dual specificity subfamily.</text>
</comment>
<evidence type="ECO:0000313" key="9">
    <source>
        <dbReference type="Proteomes" id="UP000193920"/>
    </source>
</evidence>
<evidence type="ECO:0000259" key="6">
    <source>
        <dbReference type="PROSITE" id="PS50054"/>
    </source>
</evidence>
<accession>A0A1Y2AUG6</accession>
<dbReference type="InterPro" id="IPR016130">
    <property type="entry name" value="Tyr_Pase_AS"/>
</dbReference>
<feature type="compositionally biased region" description="Basic and acidic residues" evidence="5">
    <location>
        <begin position="745"/>
        <end position="777"/>
    </location>
</feature>
<feature type="compositionally biased region" description="Basic and acidic residues" evidence="5">
    <location>
        <begin position="693"/>
        <end position="702"/>
    </location>
</feature>
<feature type="compositionally biased region" description="Polar residues" evidence="5">
    <location>
        <begin position="793"/>
        <end position="805"/>
    </location>
</feature>
<keyword evidence="4" id="KW-0904">Protein phosphatase</keyword>
<dbReference type="SUPFAM" id="SSF52799">
    <property type="entry name" value="(Phosphotyrosine protein) phosphatases II"/>
    <property type="match status" value="1"/>
</dbReference>
<dbReference type="PROSITE" id="PS50056">
    <property type="entry name" value="TYR_PHOSPHATASE_2"/>
    <property type="match status" value="1"/>
</dbReference>
<dbReference type="PANTHER" id="PTHR10159:SF519">
    <property type="entry name" value="DUAL SPECIFICITY PROTEIN PHOSPHATASE MPK3"/>
    <property type="match status" value="1"/>
</dbReference>
<evidence type="ECO:0000256" key="5">
    <source>
        <dbReference type="SAM" id="MobiDB-lite"/>
    </source>
</evidence>
<dbReference type="Pfam" id="PF00782">
    <property type="entry name" value="DSPc"/>
    <property type="match status" value="1"/>
</dbReference>
<dbReference type="STRING" id="1754190.A0A1Y2AUG6"/>
<organism evidence="8 9">
    <name type="scientific">Neocallimastix californiae</name>
    <dbReference type="NCBI Taxonomy" id="1754190"/>
    <lineage>
        <taxon>Eukaryota</taxon>
        <taxon>Fungi</taxon>
        <taxon>Fungi incertae sedis</taxon>
        <taxon>Chytridiomycota</taxon>
        <taxon>Chytridiomycota incertae sedis</taxon>
        <taxon>Neocallimastigomycetes</taxon>
        <taxon>Neocallimastigales</taxon>
        <taxon>Neocallimastigaceae</taxon>
        <taxon>Neocallimastix</taxon>
    </lineage>
</organism>
<feature type="compositionally biased region" description="Low complexity" evidence="5">
    <location>
        <begin position="703"/>
        <end position="718"/>
    </location>
</feature>
<dbReference type="PROSITE" id="PS50054">
    <property type="entry name" value="TYR_PHOSPHATASE_DUAL"/>
    <property type="match status" value="1"/>
</dbReference>
<reference evidence="8 9" key="1">
    <citation type="submission" date="2016-08" db="EMBL/GenBank/DDBJ databases">
        <title>A Parts List for Fungal Cellulosomes Revealed by Comparative Genomics.</title>
        <authorList>
            <consortium name="DOE Joint Genome Institute"/>
            <person name="Haitjema C.H."/>
            <person name="Gilmore S.P."/>
            <person name="Henske J.K."/>
            <person name="Solomon K.V."/>
            <person name="De Groot R."/>
            <person name="Kuo A."/>
            <person name="Mondo S.J."/>
            <person name="Salamov A.A."/>
            <person name="Labutti K."/>
            <person name="Zhao Z."/>
            <person name="Chiniquy J."/>
            <person name="Barry K."/>
            <person name="Brewer H.M."/>
            <person name="Purvine S.O."/>
            <person name="Wright A.T."/>
            <person name="Boxma B."/>
            <person name="Van Alen T."/>
            <person name="Hackstein J.H."/>
            <person name="Baker S.E."/>
            <person name="Grigoriev I.V."/>
            <person name="O'Malley M.A."/>
        </authorList>
    </citation>
    <scope>NUCLEOTIDE SEQUENCE [LARGE SCALE GENOMIC DNA]</scope>
    <source>
        <strain evidence="8 9">G1</strain>
    </source>
</reference>
<keyword evidence="3" id="KW-0378">Hydrolase</keyword>
<keyword evidence="9" id="KW-1185">Reference proteome</keyword>
<evidence type="ECO:0000256" key="1">
    <source>
        <dbReference type="ARBA" id="ARBA00008601"/>
    </source>
</evidence>